<evidence type="ECO:0000313" key="2">
    <source>
        <dbReference type="EMBL" id="MDX8049352.1"/>
    </source>
</evidence>
<comment type="caution">
    <text evidence="2">The sequence shown here is derived from an EMBL/GenBank/DDBJ whole genome shotgun (WGS) entry which is preliminary data.</text>
</comment>
<evidence type="ECO:0000256" key="1">
    <source>
        <dbReference type="SAM" id="SignalP"/>
    </source>
</evidence>
<dbReference type="Pfam" id="PF03995">
    <property type="entry name" value="Inhibitor_I36"/>
    <property type="match status" value="1"/>
</dbReference>
<proteinExistence type="predicted"/>
<evidence type="ECO:0000313" key="3">
    <source>
        <dbReference type="Proteomes" id="UP001271792"/>
    </source>
</evidence>
<reference evidence="2 3" key="1">
    <citation type="submission" date="2023-11" db="EMBL/GenBank/DDBJ databases">
        <title>Lentzea sokolovensis, sp. nov., Lentzea kristufkii, sp. nov., and Lentzea miocenensis, sp. nov., rare actinobacteria from Sokolov Coal Basin, Miocene lacustrine sediment, Czech Republic.</title>
        <authorList>
            <person name="Lara A."/>
            <person name="Kotroba L."/>
            <person name="Nouioui I."/>
            <person name="Neumann-Schaal M."/>
            <person name="Mast Y."/>
            <person name="Chronakova A."/>
        </authorList>
    </citation>
    <scope>NUCLEOTIDE SEQUENCE [LARGE SCALE GENOMIC DNA]</scope>
    <source>
        <strain evidence="2 3">BCCO 10_0798</strain>
    </source>
</reference>
<name>A0ABU4TMA2_9PSEU</name>
<gene>
    <name evidence="2" type="ORF">SK571_08165</name>
</gene>
<accession>A0ABU4TMA2</accession>
<sequence>MKKLIRLFAAFSFVVPLVLVGMAQPASAAFGDRRDYCGQGNYCLFNDAEFRLCTAAFAGNDANYADDLCWQGGSIGYYLDNNASSVFNNGYAGAPDDIQSFRHPNYVEMIWFVPQGTYYAYVDHWCGALPCNDQASSHRWV</sequence>
<feature type="chain" id="PRO_5045138922" description="Peptidase inhibitor family I36" evidence="1">
    <location>
        <begin position="29"/>
        <end position="141"/>
    </location>
</feature>
<keyword evidence="1" id="KW-0732">Signal</keyword>
<dbReference type="RefSeq" id="WP_319983410.1">
    <property type="nucleotide sequence ID" value="NZ_JAXAVV010000003.1"/>
</dbReference>
<feature type="signal peptide" evidence="1">
    <location>
        <begin position="1"/>
        <end position="28"/>
    </location>
</feature>
<organism evidence="2 3">
    <name type="scientific">Lentzea kristufekii</name>
    <dbReference type="NCBI Taxonomy" id="3095430"/>
    <lineage>
        <taxon>Bacteria</taxon>
        <taxon>Bacillati</taxon>
        <taxon>Actinomycetota</taxon>
        <taxon>Actinomycetes</taxon>
        <taxon>Pseudonocardiales</taxon>
        <taxon>Pseudonocardiaceae</taxon>
        <taxon>Lentzea</taxon>
    </lineage>
</organism>
<evidence type="ECO:0008006" key="4">
    <source>
        <dbReference type="Google" id="ProtNLM"/>
    </source>
</evidence>
<protein>
    <recommendedName>
        <fullName evidence="4">Peptidase inhibitor family I36</fullName>
    </recommendedName>
</protein>
<reference evidence="2 3" key="2">
    <citation type="submission" date="2023-11" db="EMBL/GenBank/DDBJ databases">
        <authorList>
            <person name="Lara A.C."/>
            <person name="Chronakova A."/>
        </authorList>
    </citation>
    <scope>NUCLEOTIDE SEQUENCE [LARGE SCALE GENOMIC DNA]</scope>
    <source>
        <strain evidence="2 3">BCCO 10_0798</strain>
    </source>
</reference>
<keyword evidence="3" id="KW-1185">Reference proteome</keyword>
<dbReference type="EMBL" id="JAXAVV010000003">
    <property type="protein sequence ID" value="MDX8049352.1"/>
    <property type="molecule type" value="Genomic_DNA"/>
</dbReference>
<dbReference type="Proteomes" id="UP001271792">
    <property type="component" value="Unassembled WGS sequence"/>
</dbReference>